<dbReference type="Pfam" id="PF14144">
    <property type="entry name" value="DOG1"/>
    <property type="match status" value="1"/>
</dbReference>
<keyword evidence="1" id="KW-0472">Membrane</keyword>
<feature type="transmembrane region" description="Helical" evidence="1">
    <location>
        <begin position="208"/>
        <end position="229"/>
    </location>
</feature>
<dbReference type="Proteomes" id="UP001293254">
    <property type="component" value="Unassembled WGS sequence"/>
</dbReference>
<evidence type="ECO:0000313" key="4">
    <source>
        <dbReference type="Proteomes" id="UP001293254"/>
    </source>
</evidence>
<dbReference type="GO" id="GO:0043565">
    <property type="term" value="F:sequence-specific DNA binding"/>
    <property type="evidence" value="ECO:0007669"/>
    <property type="project" value="InterPro"/>
</dbReference>
<dbReference type="InterPro" id="IPR025422">
    <property type="entry name" value="TGA_domain"/>
</dbReference>
<evidence type="ECO:0000256" key="1">
    <source>
        <dbReference type="SAM" id="Phobius"/>
    </source>
</evidence>
<evidence type="ECO:0000259" key="2">
    <source>
        <dbReference type="PROSITE" id="PS51806"/>
    </source>
</evidence>
<sequence>MADFNHDHFRCCFENWVLQQHQDLEELVKARSPNSKTADHDELKLLVEKGIKHFEEYHERRALLAQHHAPSFFHPTWCNSFETAFLWLGGCRPSLGIRLVYSVCGAELSGQLSEILRGERKGDLADISARQLEMINTLHCKTEEIADQPLAMIATRAGRVGEWSQELVRAMNAHSLSLASILADADKLRISTFKELMDILTPFQGVDLLWVFAINNVAAVYGVVFRWWLWGTADAELLMGDDQQRSRRRPLEEERLGMYESFFNEMLAYYYSPELIF</sequence>
<accession>A0AAE2CYW5</accession>
<dbReference type="EMBL" id="JACGWO010000001">
    <property type="protein sequence ID" value="KAK4439114.1"/>
    <property type="molecule type" value="Genomic_DNA"/>
</dbReference>
<organism evidence="3 4">
    <name type="scientific">Sesamum alatum</name>
    <dbReference type="NCBI Taxonomy" id="300844"/>
    <lineage>
        <taxon>Eukaryota</taxon>
        <taxon>Viridiplantae</taxon>
        <taxon>Streptophyta</taxon>
        <taxon>Embryophyta</taxon>
        <taxon>Tracheophyta</taxon>
        <taxon>Spermatophyta</taxon>
        <taxon>Magnoliopsida</taxon>
        <taxon>eudicotyledons</taxon>
        <taxon>Gunneridae</taxon>
        <taxon>Pentapetalae</taxon>
        <taxon>asterids</taxon>
        <taxon>lamiids</taxon>
        <taxon>Lamiales</taxon>
        <taxon>Pedaliaceae</taxon>
        <taxon>Sesamum</taxon>
    </lineage>
</organism>
<reference evidence="3" key="2">
    <citation type="journal article" date="2024" name="Plant">
        <title>Genomic evolution and insights into agronomic trait innovations of Sesamum species.</title>
        <authorList>
            <person name="Miao H."/>
            <person name="Wang L."/>
            <person name="Qu L."/>
            <person name="Liu H."/>
            <person name="Sun Y."/>
            <person name="Le M."/>
            <person name="Wang Q."/>
            <person name="Wei S."/>
            <person name="Zheng Y."/>
            <person name="Lin W."/>
            <person name="Duan Y."/>
            <person name="Cao H."/>
            <person name="Xiong S."/>
            <person name="Wang X."/>
            <person name="Wei L."/>
            <person name="Li C."/>
            <person name="Ma Q."/>
            <person name="Ju M."/>
            <person name="Zhao R."/>
            <person name="Li G."/>
            <person name="Mu C."/>
            <person name="Tian Q."/>
            <person name="Mei H."/>
            <person name="Zhang T."/>
            <person name="Gao T."/>
            <person name="Zhang H."/>
        </authorList>
    </citation>
    <scope>NUCLEOTIDE SEQUENCE</scope>
    <source>
        <strain evidence="3">3651</strain>
    </source>
</reference>
<dbReference type="AlphaFoldDB" id="A0AAE2CYW5"/>
<protein>
    <submittedName>
        <fullName evidence="3">Protein DOG1-like 1</fullName>
    </submittedName>
</protein>
<dbReference type="PANTHER" id="PTHR46354">
    <property type="entry name" value="DOG1 DOMAIN-CONTAINING PROTEIN"/>
    <property type="match status" value="1"/>
</dbReference>
<name>A0AAE2CYW5_9LAMI</name>
<keyword evidence="1" id="KW-1133">Transmembrane helix</keyword>
<dbReference type="InterPro" id="IPR051886">
    <property type="entry name" value="Seed_Dev/Stress_Resp_Reg"/>
</dbReference>
<reference evidence="3" key="1">
    <citation type="submission" date="2020-06" db="EMBL/GenBank/DDBJ databases">
        <authorList>
            <person name="Li T."/>
            <person name="Hu X."/>
            <person name="Zhang T."/>
            <person name="Song X."/>
            <person name="Zhang H."/>
            <person name="Dai N."/>
            <person name="Sheng W."/>
            <person name="Hou X."/>
            <person name="Wei L."/>
        </authorList>
    </citation>
    <scope>NUCLEOTIDE SEQUENCE</scope>
    <source>
        <strain evidence="3">3651</strain>
        <tissue evidence="3">Leaf</tissue>
    </source>
</reference>
<dbReference type="PANTHER" id="PTHR46354:SF7">
    <property type="entry name" value="PROTEIN DOG1-LIKE 1"/>
    <property type="match status" value="1"/>
</dbReference>
<dbReference type="PROSITE" id="PS51806">
    <property type="entry name" value="DOG1"/>
    <property type="match status" value="1"/>
</dbReference>
<evidence type="ECO:0000313" key="3">
    <source>
        <dbReference type="EMBL" id="KAK4439114.1"/>
    </source>
</evidence>
<dbReference type="GO" id="GO:0006351">
    <property type="term" value="P:DNA-templated transcription"/>
    <property type="evidence" value="ECO:0007669"/>
    <property type="project" value="InterPro"/>
</dbReference>
<keyword evidence="4" id="KW-1185">Reference proteome</keyword>
<keyword evidence="1" id="KW-0812">Transmembrane</keyword>
<feature type="domain" description="DOG1" evidence="2">
    <location>
        <begin position="6"/>
        <end position="229"/>
    </location>
</feature>
<proteinExistence type="predicted"/>
<comment type="caution">
    <text evidence="3">The sequence shown here is derived from an EMBL/GenBank/DDBJ whole genome shotgun (WGS) entry which is preliminary data.</text>
</comment>
<gene>
    <name evidence="3" type="ORF">Salat_0246200</name>
</gene>